<reference evidence="2" key="1">
    <citation type="journal article" date="2019" name="Int. J. Syst. Evol. Microbiol.">
        <title>The Global Catalogue of Microorganisms (GCM) 10K type strain sequencing project: providing services to taxonomists for standard genome sequencing and annotation.</title>
        <authorList>
            <consortium name="The Broad Institute Genomics Platform"/>
            <consortium name="The Broad Institute Genome Sequencing Center for Infectious Disease"/>
            <person name="Wu L."/>
            <person name="Ma J."/>
        </authorList>
    </citation>
    <scope>NUCLEOTIDE SEQUENCE [LARGE SCALE GENOMIC DNA]</scope>
    <source>
        <strain evidence="2">JCM 19134</strain>
    </source>
</reference>
<proteinExistence type="predicted"/>
<evidence type="ECO:0000313" key="2">
    <source>
        <dbReference type="Proteomes" id="UP001409585"/>
    </source>
</evidence>
<organism evidence="1 2">
    <name type="scientific">Halioxenophilus aromaticivorans</name>
    <dbReference type="NCBI Taxonomy" id="1306992"/>
    <lineage>
        <taxon>Bacteria</taxon>
        <taxon>Pseudomonadati</taxon>
        <taxon>Pseudomonadota</taxon>
        <taxon>Gammaproteobacteria</taxon>
        <taxon>Alteromonadales</taxon>
        <taxon>Alteromonadaceae</taxon>
        <taxon>Halioxenophilus</taxon>
    </lineage>
</organism>
<name>A0AAV3U5C2_9ALTE</name>
<dbReference type="EMBL" id="BAABLX010000028">
    <property type="protein sequence ID" value="GAA4949882.1"/>
    <property type="molecule type" value="Genomic_DNA"/>
</dbReference>
<sequence>MQRKGYGDALAKKHGQAKILAIVESYSLSCPQQQTETEINAVMHSLKNTVIRKYYTLRQEGYYHE</sequence>
<accession>A0AAV3U5C2</accession>
<comment type="caution">
    <text evidence="1">The sequence shown here is derived from an EMBL/GenBank/DDBJ whole genome shotgun (WGS) entry which is preliminary data.</text>
</comment>
<gene>
    <name evidence="1" type="ORF">GCM10025791_32690</name>
</gene>
<evidence type="ECO:0000313" key="1">
    <source>
        <dbReference type="EMBL" id="GAA4949882.1"/>
    </source>
</evidence>
<protein>
    <submittedName>
        <fullName evidence="1">Uncharacterized protein</fullName>
    </submittedName>
</protein>
<dbReference type="AlphaFoldDB" id="A0AAV3U5C2"/>
<keyword evidence="2" id="KW-1185">Reference proteome</keyword>
<dbReference type="Proteomes" id="UP001409585">
    <property type="component" value="Unassembled WGS sequence"/>
</dbReference>